<evidence type="ECO:0000313" key="3">
    <source>
        <dbReference type="Proteomes" id="UP001253637"/>
    </source>
</evidence>
<name>A0A811BMJ0_9VIRU</name>
<reference evidence="2" key="1">
    <citation type="submission" date="2021-04" db="EMBL/GenBank/DDBJ databases">
        <title>Draft Genome Sequence of Pandoravirus japonicus, Isolated from the Sabaishi River of Niigata, Japan.</title>
        <authorList>
            <person name="Hosokawa N."/>
            <person name="Takahashi H."/>
            <person name="Aoki K."/>
            <person name="Takemura M."/>
        </authorList>
    </citation>
    <scope>NUCLEOTIDE SEQUENCE</scope>
</reference>
<feature type="transmembrane region" description="Helical" evidence="1">
    <location>
        <begin position="158"/>
        <end position="177"/>
    </location>
</feature>
<evidence type="ECO:0000256" key="1">
    <source>
        <dbReference type="SAM" id="Phobius"/>
    </source>
</evidence>
<protein>
    <submittedName>
        <fullName evidence="2">Uncharacterized protein</fullName>
    </submittedName>
</protein>
<proteinExistence type="predicted"/>
<accession>A0A811BMJ0</accession>
<dbReference type="Proteomes" id="UP001253637">
    <property type="component" value="Segment"/>
</dbReference>
<keyword evidence="1" id="KW-0812">Transmembrane</keyword>
<sequence length="185" mass="19502">MDCTDIRARNDNDTAMAAGDLVAVKDDVARPAPPATRQPRLHDVRSGSKIGWPDAAVLVGTFVLSLVVLLSVAYESGQHQASSTLASSPRPVPTMAWVALDDQPAQASDLSVCRCPCQDSAGQAAKGRIVGSRLRAHCVCQCALATETVGPLLNPDRLALTCACVLGIFFPIAIIAMDKCGLFRM</sequence>
<keyword evidence="1" id="KW-1133">Transmembrane helix</keyword>
<dbReference type="EMBL" id="LC625835">
    <property type="protein sequence ID" value="BCU03033.1"/>
    <property type="molecule type" value="Genomic_DNA"/>
</dbReference>
<feature type="transmembrane region" description="Helical" evidence="1">
    <location>
        <begin position="55"/>
        <end position="74"/>
    </location>
</feature>
<evidence type="ECO:0000313" key="2">
    <source>
        <dbReference type="EMBL" id="BCU03033.1"/>
    </source>
</evidence>
<organism evidence="2 3">
    <name type="scientific">Pandoravirus japonicus</name>
    <dbReference type="NCBI Taxonomy" id="2823154"/>
    <lineage>
        <taxon>Viruses</taxon>
        <taxon>Pandoravirus</taxon>
    </lineage>
</organism>
<keyword evidence="1" id="KW-0472">Membrane</keyword>